<keyword evidence="5" id="KW-1185">Reference proteome</keyword>
<sequence>MPVYLDEPLPDEMLFSVIARYVQGSRVGDIAGFLRNLMGVRGTVCADGYLDLVHLATQTEAAWGMTPRAIQDRLTHFPFYSAMVGPGGNGSLGRSLLRCAQWSGYLEAGYPGLRFCRTCWRQDDERQEPRYWRRSHQLPGVVTCVWHGEVLHVAGAPAARRLLVATTRLDEGHPAIEGRAGDAVAWRDITLLAAQLLGGNFPWTGFFDPDVRFGCARRCGYASGNSLDFARMSRDMVARLGNTYMRAVGLAGDGSAWLRRAFLRPTYGSFQSLPLLLVAHHLIGGSSRPADASTPICPGARSDHDEEHRVTQRRRENGCPHYFCSCGFSFIFEQLAGGDGAITPTQTGPDIAMAAAVLASRSHSVAQIASSLGLEVAHVERQIGHRVEVRPWHRRTVRARHLASWVELVNQLGDANAAFLKDGRLWRRVAPLAEALPEALLPALAE</sequence>
<accession>A0A7Y6JUE6</accession>
<dbReference type="EMBL" id="VOMC01000051">
    <property type="protein sequence ID" value="NVI08601.1"/>
    <property type="molecule type" value="Genomic_DNA"/>
</dbReference>
<evidence type="ECO:0000313" key="3">
    <source>
        <dbReference type="EMBL" id="NVI08601.1"/>
    </source>
</evidence>
<proteinExistence type="predicted"/>
<dbReference type="Proteomes" id="UP000821598">
    <property type="component" value="Unassembled WGS sequence"/>
</dbReference>
<dbReference type="AlphaFoldDB" id="A0A7Y6JUE6"/>
<comment type="caution">
    <text evidence="2">The sequence shown here is derived from an EMBL/GenBank/DDBJ whole genome shotgun (WGS) entry which is preliminary data.</text>
</comment>
<evidence type="ECO:0000259" key="1">
    <source>
        <dbReference type="Pfam" id="PF06527"/>
    </source>
</evidence>
<feature type="domain" description="TniQ" evidence="1">
    <location>
        <begin position="7"/>
        <end position="150"/>
    </location>
</feature>
<evidence type="ECO:0000313" key="5">
    <source>
        <dbReference type="Proteomes" id="UP000821598"/>
    </source>
</evidence>
<organism evidence="2 4">
    <name type="scientific">Paraburkholderia youngii</name>
    <dbReference type="NCBI Taxonomy" id="2782701"/>
    <lineage>
        <taxon>Bacteria</taxon>
        <taxon>Pseudomonadati</taxon>
        <taxon>Pseudomonadota</taxon>
        <taxon>Betaproteobacteria</taxon>
        <taxon>Burkholderiales</taxon>
        <taxon>Burkholderiaceae</taxon>
        <taxon>Paraburkholderia</taxon>
    </lineage>
</organism>
<dbReference type="Pfam" id="PF06527">
    <property type="entry name" value="TniQ"/>
    <property type="match status" value="1"/>
</dbReference>
<dbReference type="RefSeq" id="WP_176105612.1">
    <property type="nucleotide sequence ID" value="NZ_JAALDK010000001.1"/>
</dbReference>
<evidence type="ECO:0000313" key="4">
    <source>
        <dbReference type="Proteomes" id="UP000594380"/>
    </source>
</evidence>
<reference evidence="3 5" key="1">
    <citation type="submission" date="2019-08" db="EMBL/GenBank/DDBJ databases">
        <title>Paraburkholderia simonii sp. nov. and P. youngii sp. nov. Brazilian and Mexican Mimosa-associated rhizobia.</title>
        <authorList>
            <person name="Mavima L."/>
            <person name="Beukes C.W."/>
            <person name="Palmer M."/>
            <person name="De Meyer S.E."/>
            <person name="James E.K."/>
            <person name="Maluk M."/>
            <person name="Avontuur J.R."/>
            <person name="Chan W.Y."/>
            <person name="Venter S.N."/>
            <person name="Steenkamp E.T."/>
        </authorList>
    </citation>
    <scope>NUCLEOTIDE SEQUENCE [LARGE SCALE GENOMIC DNA]</scope>
    <source>
        <strain evidence="3 5">JPY454</strain>
    </source>
</reference>
<dbReference type="Proteomes" id="UP000594380">
    <property type="component" value="Unassembled WGS sequence"/>
</dbReference>
<gene>
    <name evidence="3" type="ORF">FSB64_33700</name>
    <name evidence="2" type="ORF">G5S42_03905</name>
</gene>
<evidence type="ECO:0000313" key="2">
    <source>
        <dbReference type="EMBL" id="NUX98896.1"/>
    </source>
</evidence>
<name>A0A7Y6JUE6_9BURK</name>
<dbReference type="InterPro" id="IPR009492">
    <property type="entry name" value="TniQ"/>
</dbReference>
<dbReference type="EMBL" id="JAALDK010000001">
    <property type="protein sequence ID" value="NUX98896.1"/>
    <property type="molecule type" value="Genomic_DNA"/>
</dbReference>
<reference evidence="2 4" key="2">
    <citation type="submission" date="2020-02" db="EMBL/GenBank/DDBJ databases">
        <title>Paraburkholderia simonii sp. nov. and Paraburkholderia youngii sp. nov. Brazilian and Mexican Mimosa-associated rhizobia.</title>
        <authorList>
            <person name="Mavima L."/>
            <person name="Beukes C.W."/>
            <person name="Chan W.Y."/>
            <person name="Palmer M."/>
            <person name="De Meyer S.E."/>
            <person name="James E.K."/>
            <person name="Venter S.N."/>
            <person name="Steenkamp E.T."/>
        </authorList>
    </citation>
    <scope>NUCLEOTIDE SEQUENCE [LARGE SCALE GENOMIC DNA]</scope>
    <source>
        <strain evidence="2 4">JPY169</strain>
    </source>
</reference>
<protein>
    <recommendedName>
        <fullName evidence="1">TniQ domain-containing protein</fullName>
    </recommendedName>
</protein>
<dbReference type="GeneID" id="301099487"/>